<reference evidence="2" key="1">
    <citation type="submission" date="2020-11" db="EMBL/GenBank/DDBJ databases">
        <authorList>
            <consortium name="DOE Joint Genome Institute"/>
            <person name="Ahrendt S."/>
            <person name="Riley R."/>
            <person name="Andreopoulos W."/>
            <person name="Labutti K."/>
            <person name="Pangilinan J."/>
            <person name="Ruiz-Duenas F.J."/>
            <person name="Barrasa J.M."/>
            <person name="Sanchez-Garcia M."/>
            <person name="Camarero S."/>
            <person name="Miyauchi S."/>
            <person name="Serrano A."/>
            <person name="Linde D."/>
            <person name="Babiker R."/>
            <person name="Drula E."/>
            <person name="Ayuso-Fernandez I."/>
            <person name="Pacheco R."/>
            <person name="Padilla G."/>
            <person name="Ferreira P."/>
            <person name="Barriuso J."/>
            <person name="Kellner H."/>
            <person name="Castanera R."/>
            <person name="Alfaro M."/>
            <person name="Ramirez L."/>
            <person name="Pisabarro A.G."/>
            <person name="Kuo A."/>
            <person name="Tritt A."/>
            <person name="Lipzen A."/>
            <person name="He G."/>
            <person name="Yan M."/>
            <person name="Ng V."/>
            <person name="Cullen D."/>
            <person name="Martin F."/>
            <person name="Rosso M.-N."/>
            <person name="Henrissat B."/>
            <person name="Hibbett D."/>
            <person name="Martinez A.T."/>
            <person name="Grigoriev I.V."/>
        </authorList>
    </citation>
    <scope>NUCLEOTIDE SEQUENCE</scope>
    <source>
        <strain evidence="2">MF-IS2</strain>
    </source>
</reference>
<evidence type="ECO:0000313" key="3">
    <source>
        <dbReference type="Proteomes" id="UP000807342"/>
    </source>
</evidence>
<organism evidence="2 3">
    <name type="scientific">Macrolepiota fuliginosa MF-IS2</name>
    <dbReference type="NCBI Taxonomy" id="1400762"/>
    <lineage>
        <taxon>Eukaryota</taxon>
        <taxon>Fungi</taxon>
        <taxon>Dikarya</taxon>
        <taxon>Basidiomycota</taxon>
        <taxon>Agaricomycotina</taxon>
        <taxon>Agaricomycetes</taxon>
        <taxon>Agaricomycetidae</taxon>
        <taxon>Agaricales</taxon>
        <taxon>Agaricineae</taxon>
        <taxon>Agaricaceae</taxon>
        <taxon>Macrolepiota</taxon>
    </lineage>
</organism>
<dbReference type="AlphaFoldDB" id="A0A9P5WZY1"/>
<dbReference type="EMBL" id="MU152250">
    <property type="protein sequence ID" value="KAF9440810.1"/>
    <property type="molecule type" value="Genomic_DNA"/>
</dbReference>
<comment type="caution">
    <text evidence="2">The sequence shown here is derived from an EMBL/GenBank/DDBJ whole genome shotgun (WGS) entry which is preliminary data.</text>
</comment>
<keyword evidence="1" id="KW-1133">Transmembrane helix</keyword>
<accession>A0A9P5WZY1</accession>
<evidence type="ECO:0000313" key="2">
    <source>
        <dbReference type="EMBL" id="KAF9440810.1"/>
    </source>
</evidence>
<keyword evidence="3" id="KW-1185">Reference proteome</keyword>
<sequence length="110" mass="12519">MSFGVLYTPEILGTDCFLGTGFKESNIMIDRIILLTVPTGLITSMFALFALILFTPKASEFASLLDHSRAYLSLVGFWDLPSLQYRYALFQFFNEQPQLARRMEVRPGQL</sequence>
<protein>
    <submittedName>
        <fullName evidence="2">Uncharacterized protein</fullName>
    </submittedName>
</protein>
<gene>
    <name evidence="2" type="ORF">P691DRAFT_767212</name>
</gene>
<keyword evidence="1" id="KW-0472">Membrane</keyword>
<keyword evidence="1" id="KW-0812">Transmembrane</keyword>
<evidence type="ECO:0000256" key="1">
    <source>
        <dbReference type="SAM" id="Phobius"/>
    </source>
</evidence>
<proteinExistence type="predicted"/>
<feature type="transmembrane region" description="Helical" evidence="1">
    <location>
        <begin position="32"/>
        <end position="54"/>
    </location>
</feature>
<dbReference type="Proteomes" id="UP000807342">
    <property type="component" value="Unassembled WGS sequence"/>
</dbReference>
<name>A0A9P5WZY1_9AGAR</name>